<dbReference type="InterPro" id="IPR051067">
    <property type="entry name" value="NHER"/>
</dbReference>
<keyword evidence="2" id="KW-1003">Cell membrane</keyword>
<sequence>ESSVVHLLDILETTSKTETEIFTFNPKEGIDNPALIITDDFEPDVCMAPHLCQLKRVEGQSFGFQLHMEQNKHGIVIGDVEPWSPAQRSGLRGGERLLEVNETYVGNMDFLKVSVQNHFKLADKEYEQAVLMDVDLQQLARASKGDGWTRPRLCHIVKHPEHGLGMTIIPITGQRGRYMLSTVTDGPAEKAGVRFGDILIWINGVSVSTLTNTTLNKTVGSGNSVTVLVIDGTSESSYLRRKMPILPVLAESFNLPYSAKNMHLLKRPNGYGFLLRQERVEAPKKTGEWLTELIVNHSCSKTVLKFQFSRVGVLQHLNRNVKLPHYLTTSLFFFLMCGDPAHVLREVDAGSAAEDAGMEDGELLLAVNGEPVETLEHEDIVKLIRDSGDKVTLTSMSMQGRTFYQQVGGVTLNIAIQRLYLAASLRIFT</sequence>
<keyword evidence="3" id="KW-0677">Repeat</keyword>
<feature type="domain" description="PDZ" evidence="4">
    <location>
        <begin position="153"/>
        <end position="234"/>
    </location>
</feature>
<dbReference type="GeneTree" id="ENSGT00950000182849"/>
<proteinExistence type="predicted"/>
<evidence type="ECO:0000256" key="3">
    <source>
        <dbReference type="ARBA" id="ARBA00022737"/>
    </source>
</evidence>
<dbReference type="OMA" id="CMVPRLC"/>
<feature type="domain" description="PDZ" evidence="4">
    <location>
        <begin position="51"/>
        <end position="108"/>
    </location>
</feature>
<dbReference type="PROSITE" id="PS50106">
    <property type="entry name" value="PDZ"/>
    <property type="match status" value="3"/>
</dbReference>
<dbReference type="CDD" id="cd06768">
    <property type="entry name" value="PDZ_NHERF-like"/>
    <property type="match status" value="1"/>
</dbReference>
<dbReference type="Pfam" id="PF00595">
    <property type="entry name" value="PDZ"/>
    <property type="match status" value="1"/>
</dbReference>
<evidence type="ECO:0000313" key="6">
    <source>
        <dbReference type="Proteomes" id="UP000265020"/>
    </source>
</evidence>
<dbReference type="PANTHER" id="PTHR14191">
    <property type="entry name" value="PDZ DOMAIN CONTAINING PROTEIN"/>
    <property type="match status" value="1"/>
</dbReference>
<dbReference type="InterPro" id="IPR001478">
    <property type="entry name" value="PDZ"/>
</dbReference>
<keyword evidence="2" id="KW-0472">Membrane</keyword>
<evidence type="ECO:0000256" key="1">
    <source>
        <dbReference type="ARBA" id="ARBA00004236"/>
    </source>
</evidence>
<keyword evidence="6" id="KW-1185">Reference proteome</keyword>
<dbReference type="GO" id="GO:0043495">
    <property type="term" value="F:protein-membrane adaptor activity"/>
    <property type="evidence" value="ECO:0007669"/>
    <property type="project" value="TreeGrafter"/>
</dbReference>
<dbReference type="Proteomes" id="UP000265020">
    <property type="component" value="Unassembled WGS sequence"/>
</dbReference>
<dbReference type="GO" id="GO:0072659">
    <property type="term" value="P:protein localization to plasma membrane"/>
    <property type="evidence" value="ECO:0007669"/>
    <property type="project" value="TreeGrafter"/>
</dbReference>
<dbReference type="SMART" id="SM00228">
    <property type="entry name" value="PDZ"/>
    <property type="match status" value="3"/>
</dbReference>
<dbReference type="PANTHER" id="PTHR14191:SF20">
    <property type="entry name" value="NA(+)_H(+) EXCHANGE REGULATORY COFACTOR NHE-RF4"/>
    <property type="match status" value="1"/>
</dbReference>
<dbReference type="Pfam" id="PF17820">
    <property type="entry name" value="PDZ_6"/>
    <property type="match status" value="2"/>
</dbReference>
<dbReference type="InterPro" id="IPR036034">
    <property type="entry name" value="PDZ_sf"/>
</dbReference>
<dbReference type="Gene3D" id="2.30.42.10">
    <property type="match status" value="3"/>
</dbReference>
<accession>A0A3Q2CSW3</accession>
<evidence type="ECO:0000256" key="2">
    <source>
        <dbReference type="ARBA" id="ARBA00022475"/>
    </source>
</evidence>
<evidence type="ECO:0000313" key="5">
    <source>
        <dbReference type="Ensembl" id="ENSCVAP00000008708.1"/>
    </source>
</evidence>
<reference evidence="5" key="1">
    <citation type="submission" date="2025-08" db="UniProtKB">
        <authorList>
            <consortium name="Ensembl"/>
        </authorList>
    </citation>
    <scope>IDENTIFICATION</scope>
</reference>
<dbReference type="InterPro" id="IPR041489">
    <property type="entry name" value="PDZ_6"/>
</dbReference>
<dbReference type="STRING" id="28743.ENSCVAP00000008708"/>
<reference evidence="5" key="2">
    <citation type="submission" date="2025-09" db="UniProtKB">
        <authorList>
            <consortium name="Ensembl"/>
        </authorList>
    </citation>
    <scope>IDENTIFICATION</scope>
</reference>
<evidence type="ECO:0000259" key="4">
    <source>
        <dbReference type="PROSITE" id="PS50106"/>
    </source>
</evidence>
<protein>
    <submittedName>
        <fullName evidence="5">PDZ domain containing 3a</fullName>
    </submittedName>
</protein>
<feature type="domain" description="PDZ" evidence="4">
    <location>
        <begin position="343"/>
        <end position="399"/>
    </location>
</feature>
<dbReference type="GO" id="GO:0016324">
    <property type="term" value="C:apical plasma membrane"/>
    <property type="evidence" value="ECO:0007669"/>
    <property type="project" value="TreeGrafter"/>
</dbReference>
<organism evidence="5 6">
    <name type="scientific">Cyprinodon variegatus</name>
    <name type="common">Sheepshead minnow</name>
    <dbReference type="NCBI Taxonomy" id="28743"/>
    <lineage>
        <taxon>Eukaryota</taxon>
        <taxon>Metazoa</taxon>
        <taxon>Chordata</taxon>
        <taxon>Craniata</taxon>
        <taxon>Vertebrata</taxon>
        <taxon>Euteleostomi</taxon>
        <taxon>Actinopterygii</taxon>
        <taxon>Neopterygii</taxon>
        <taxon>Teleostei</taxon>
        <taxon>Neoteleostei</taxon>
        <taxon>Acanthomorphata</taxon>
        <taxon>Ovalentaria</taxon>
        <taxon>Atherinomorphae</taxon>
        <taxon>Cyprinodontiformes</taxon>
        <taxon>Cyprinodontidae</taxon>
        <taxon>Cyprinodon</taxon>
    </lineage>
</organism>
<comment type="subcellular location">
    <subcellularLocation>
        <location evidence="1">Cell membrane</location>
    </subcellularLocation>
</comment>
<dbReference type="Ensembl" id="ENSCVAT00000001168.1">
    <property type="protein sequence ID" value="ENSCVAP00000008708.1"/>
    <property type="gene ID" value="ENSCVAG00000010613.1"/>
</dbReference>
<name>A0A3Q2CSW3_CYPVA</name>
<dbReference type="SUPFAM" id="SSF50156">
    <property type="entry name" value="PDZ domain-like"/>
    <property type="match status" value="3"/>
</dbReference>
<dbReference type="AlphaFoldDB" id="A0A3Q2CSW3"/>
<dbReference type="GO" id="GO:0005102">
    <property type="term" value="F:signaling receptor binding"/>
    <property type="evidence" value="ECO:0007669"/>
    <property type="project" value="TreeGrafter"/>
</dbReference>